<evidence type="ECO:0000256" key="1">
    <source>
        <dbReference type="SAM" id="SignalP"/>
    </source>
</evidence>
<keyword evidence="4" id="KW-1185">Reference proteome</keyword>
<dbReference type="EMBL" id="CP003740">
    <property type="protein sequence ID" value="AGI70085.1"/>
    <property type="molecule type" value="Genomic_DNA"/>
</dbReference>
<dbReference type="SUPFAM" id="SSF56935">
    <property type="entry name" value="Porins"/>
    <property type="match status" value="1"/>
</dbReference>
<dbReference type="Proteomes" id="UP000005307">
    <property type="component" value="Chromosome"/>
</dbReference>
<organism evidence="3 4">
    <name type="scientific">Octadecabacter antarcticus 307</name>
    <dbReference type="NCBI Taxonomy" id="391626"/>
    <lineage>
        <taxon>Bacteria</taxon>
        <taxon>Pseudomonadati</taxon>
        <taxon>Pseudomonadota</taxon>
        <taxon>Alphaproteobacteria</taxon>
        <taxon>Rhodobacterales</taxon>
        <taxon>Roseobacteraceae</taxon>
        <taxon>Octadecabacter</taxon>
    </lineage>
</organism>
<sequence length="397" mass="40958">MLVELAFAKNANTRKYQMKKILLASTALVAFSGAAFADVTFTGSAKLGYNTSDNVGNSASGFSDAAAIVGPPAVAAVVGDDDEEGFYGDLDIVAGFSTELDNGLTAAASLNLDNLGDSSTDGTENGFDYTLSLTSDTAGLFYGDTKFAAETHWASAGDMESDGFSEADGEVVLRGDVTFGAVSASVSYALADADDAVNAFDDLTQLSFGAAADFGNVNVAIAYQEETNEVYTGNGDFTVNEVFGLSVGSSFGGADVRLAYAEDNNSDSLGLKVAYPFGPVTATAYFVSESAGDDNLGINIAYSDGPLAISLDYQDDQGTAKMGLEGSYDIGNGVMAYAGFLNQDSTENRFYVAGTYDLGSGASLLVSYASDEDNVDGDEVGAGDYQDGTTVEVTFAF</sequence>
<dbReference type="STRING" id="391626.OAN307_c47390"/>
<keyword evidence="1" id="KW-0732">Signal</keyword>
<dbReference type="HOGENOM" id="CLU_058225_0_0_5"/>
<dbReference type="KEGG" id="oat:OAN307_c47390"/>
<feature type="domain" description="Porin" evidence="2">
    <location>
        <begin position="24"/>
        <end position="374"/>
    </location>
</feature>
<dbReference type="InterPro" id="IPR033900">
    <property type="entry name" value="Gram_neg_porin_domain"/>
</dbReference>
<feature type="chain" id="PRO_5004102319" evidence="1">
    <location>
        <begin position="38"/>
        <end position="397"/>
    </location>
</feature>
<evidence type="ECO:0000313" key="3">
    <source>
        <dbReference type="EMBL" id="AGI70085.1"/>
    </source>
</evidence>
<dbReference type="InterPro" id="IPR023614">
    <property type="entry name" value="Porin_dom_sf"/>
</dbReference>
<feature type="signal peptide" evidence="1">
    <location>
        <begin position="1"/>
        <end position="37"/>
    </location>
</feature>
<dbReference type="GO" id="GO:0015288">
    <property type="term" value="F:porin activity"/>
    <property type="evidence" value="ECO:0007669"/>
    <property type="project" value="InterPro"/>
</dbReference>
<accession>M9RJS6</accession>
<evidence type="ECO:0000259" key="2">
    <source>
        <dbReference type="Pfam" id="PF13609"/>
    </source>
</evidence>
<dbReference type="AlphaFoldDB" id="M9RJS6"/>
<gene>
    <name evidence="3" type="ORF">OAN307_c47390</name>
</gene>
<dbReference type="eggNOG" id="ENOG502ZEUX">
    <property type="taxonomic scope" value="Bacteria"/>
</dbReference>
<evidence type="ECO:0000313" key="4">
    <source>
        <dbReference type="Proteomes" id="UP000005307"/>
    </source>
</evidence>
<dbReference type="GO" id="GO:0016020">
    <property type="term" value="C:membrane"/>
    <property type="evidence" value="ECO:0007669"/>
    <property type="project" value="InterPro"/>
</dbReference>
<dbReference type="Pfam" id="PF13609">
    <property type="entry name" value="Porin_4"/>
    <property type="match status" value="1"/>
</dbReference>
<dbReference type="Gene3D" id="2.40.160.10">
    <property type="entry name" value="Porin"/>
    <property type="match status" value="1"/>
</dbReference>
<proteinExistence type="predicted"/>
<protein>
    <submittedName>
        <fullName evidence="3">Porin-like protein</fullName>
    </submittedName>
</protein>
<name>M9RJS6_9RHOB</name>
<reference evidence="3 4" key="1">
    <citation type="journal article" date="2013" name="PLoS ONE">
        <title>Poles Apart: Arctic and Antarctic Octadecabacter strains Share High Genome Plasticity and a New Type of Xanthorhodopsin.</title>
        <authorList>
            <person name="Vollmers J."/>
            <person name="Voget S."/>
            <person name="Dietrich S."/>
            <person name="Gollnow K."/>
            <person name="Smits M."/>
            <person name="Meyer K."/>
            <person name="Brinkhoff T."/>
            <person name="Simon M."/>
            <person name="Daniel R."/>
        </authorList>
    </citation>
    <scope>NUCLEOTIDE SEQUENCE [LARGE SCALE GENOMIC DNA]</scope>
    <source>
        <strain evidence="3 4">307</strain>
    </source>
</reference>